<evidence type="ECO:0000259" key="1">
    <source>
        <dbReference type="Pfam" id="PF12770"/>
    </source>
</evidence>
<proteinExistence type="predicted"/>
<protein>
    <recommendedName>
        <fullName evidence="1">CHAT domain-containing protein</fullName>
    </recommendedName>
</protein>
<dbReference type="InterPro" id="IPR024983">
    <property type="entry name" value="CHAT_dom"/>
</dbReference>
<dbReference type="AlphaFoldDB" id="A0A0V7ZL95"/>
<dbReference type="RefSeq" id="WP_058184056.1">
    <property type="nucleotide sequence ID" value="NZ_LMTZ01000110.1"/>
</dbReference>
<dbReference type="PANTHER" id="PTHR10098">
    <property type="entry name" value="RAPSYN-RELATED"/>
    <property type="match status" value="1"/>
</dbReference>
<dbReference type="SMART" id="SM00028">
    <property type="entry name" value="TPR"/>
    <property type="match status" value="9"/>
</dbReference>
<comment type="caution">
    <text evidence="2">The sequence shown here is derived from an EMBL/GenBank/DDBJ whole genome shotgun (WGS) entry which is preliminary data.</text>
</comment>
<dbReference type="OrthoDB" id="459488at2"/>
<gene>
    <name evidence="2" type="ORF">BC008_20930</name>
</gene>
<dbReference type="InterPro" id="IPR011990">
    <property type="entry name" value="TPR-like_helical_dom_sf"/>
</dbReference>
<evidence type="ECO:0000313" key="2">
    <source>
        <dbReference type="EMBL" id="KST65259.1"/>
    </source>
</evidence>
<dbReference type="Pfam" id="PF12770">
    <property type="entry name" value="CHAT"/>
    <property type="match status" value="1"/>
</dbReference>
<sequence length="1163" mass="132353">MKEQRQEAYLQFLMEALQATAESNGNAKIVYPLLKANIDKLNHIFAEMLRYWVNYKFEQVEANKTEYIVVFIGEFSNLIQQFPLGDKASNMEIAITGYESLLNPYTRQAFPRKWGLIQNNLGIAYCRRIVGDRRENIEKAIDFHNAALQVQTRQAFPQDWARTQNNLGLAYADRILGDQRENIEKAIGSYNAALQVYTRKAFPQDWAMTQNNLGLAYADRILGDQRENIEKAIGSYNAALQVYTHQAFPQDWAMIQDNLGIAYADRILGDQRENIEKAIGSYNAALQVYTHQAFPQDWAMIQDNLGIAYADRILGDRRENIEKAIDSYNAALQVYTHQVFPQDWAKTQNNLGSAYINRIKGDKAENVEKAIQIFNSALLVRTHEASPKDWAMTQNNLGVGYCERIVGDRGENIEKAIQSYNTALQVYTHKAFPQDWAKTQNNLGSAYINRIKGDKAENVEKAIQIFNSVLLVRIREASPKDWAMTQNNLGIGYCERIVGNRGENIEKAIQSYDTALQVYTRKAFPQDWAKTQNNLGSTYINRIKGDKAENVEKAIQIFNSALLVRTRKAFPKDWAATQNNLATAYSERIKGEKAGNIEKAIQAFHAALQVRTHEAFPQNYAETLFNLGMIYQDGSRFTSAYNTYKSAISTVELLGGEVIYGEETKRKQVEEWNKLYQRIVEVCLELGEDNQAVEYIERSKTRNLVELILERDSKTIFPSEVVTQLEQLRDEIAKGQYKIQNGTTDNTTALAQYIQELRQQKNNLQERYLPVGSSFNFEKFQTTLKENTAVIEWYITNEGLETFIITCDTVKRLNSYTSTHELQDLENWINEYLNAYNNNKIEWISGLDSRLTQLATILQIEDILKLIPENCSRLVLIPYRFLHLFPLHALPLAGGSFLCDCFSDGVSYAPSCQLLQQINLRQRPNFKSLFAVQNPTEDLLYTDLEVETISSLFSEKEVLQKKQATQTALSQASSQLQEANYLHFSCHGTFNVISPQDSCLLLAGANKTDELDLSKCLTLGNLFERNFNLSQCRLVVLSACETGLIDFQNTSDEYIGLPSGFLYAGSSSVVSSLWTVSDLSTSFLMIKFIQNLKAVENISVPVALNQAQAWLRNATKENLQEWASNLPLDATKKGKIRRQLRKIDLEKPFNSPFHWAAFTAIGK</sequence>
<dbReference type="Gene3D" id="1.25.40.10">
    <property type="entry name" value="Tetratricopeptide repeat domain"/>
    <property type="match status" value="4"/>
</dbReference>
<dbReference type="Proteomes" id="UP000053372">
    <property type="component" value="Unassembled WGS sequence"/>
</dbReference>
<reference evidence="2 3" key="1">
    <citation type="journal article" date="2015" name="Genome Announc.">
        <title>Draft Genome of the Euendolithic (true boring) Cyanobacterium Mastigocoleus testarum strain BC008.</title>
        <authorList>
            <person name="Guida B.S."/>
            <person name="Garcia-Pichel F."/>
        </authorList>
    </citation>
    <scope>NUCLEOTIDE SEQUENCE [LARGE SCALE GENOMIC DNA]</scope>
    <source>
        <strain evidence="2 3">BC008</strain>
    </source>
</reference>
<dbReference type="EMBL" id="LMTZ01000110">
    <property type="protein sequence ID" value="KST65259.1"/>
    <property type="molecule type" value="Genomic_DNA"/>
</dbReference>
<dbReference type="SUPFAM" id="SSF48452">
    <property type="entry name" value="TPR-like"/>
    <property type="match status" value="3"/>
</dbReference>
<dbReference type="InterPro" id="IPR019734">
    <property type="entry name" value="TPR_rpt"/>
</dbReference>
<dbReference type="PANTHER" id="PTHR10098:SF108">
    <property type="entry name" value="TETRATRICOPEPTIDE REPEAT PROTEIN 28"/>
    <property type="match status" value="1"/>
</dbReference>
<evidence type="ECO:0000313" key="3">
    <source>
        <dbReference type="Proteomes" id="UP000053372"/>
    </source>
</evidence>
<name>A0A0V7ZL95_9CYAN</name>
<accession>A0A0V7ZL95</accession>
<organism evidence="2 3">
    <name type="scientific">Mastigocoleus testarum BC008</name>
    <dbReference type="NCBI Taxonomy" id="371196"/>
    <lineage>
        <taxon>Bacteria</taxon>
        <taxon>Bacillati</taxon>
        <taxon>Cyanobacteriota</taxon>
        <taxon>Cyanophyceae</taxon>
        <taxon>Nostocales</taxon>
        <taxon>Hapalosiphonaceae</taxon>
        <taxon>Mastigocoleus</taxon>
    </lineage>
</organism>
<keyword evidence="3" id="KW-1185">Reference proteome</keyword>
<feature type="domain" description="CHAT" evidence="1">
    <location>
        <begin position="852"/>
        <end position="1163"/>
    </location>
</feature>